<organism evidence="1 2">
    <name type="scientific">Paeniroseomonas aquatica</name>
    <dbReference type="NCBI Taxonomy" id="373043"/>
    <lineage>
        <taxon>Bacteria</taxon>
        <taxon>Pseudomonadati</taxon>
        <taxon>Pseudomonadota</taxon>
        <taxon>Alphaproteobacteria</taxon>
        <taxon>Acetobacterales</taxon>
        <taxon>Acetobacteraceae</taxon>
        <taxon>Paeniroseomonas</taxon>
    </lineage>
</organism>
<protein>
    <submittedName>
        <fullName evidence="1">Uncharacterized protein</fullName>
    </submittedName>
</protein>
<gene>
    <name evidence="1" type="ORF">QWZ14_08545</name>
</gene>
<accession>A0ABT8A3V1</accession>
<evidence type="ECO:0000313" key="1">
    <source>
        <dbReference type="EMBL" id="MDN3564414.1"/>
    </source>
</evidence>
<proteinExistence type="predicted"/>
<dbReference type="Proteomes" id="UP001529369">
    <property type="component" value="Unassembled WGS sequence"/>
</dbReference>
<reference evidence="2" key="1">
    <citation type="journal article" date="2019" name="Int. J. Syst. Evol. Microbiol.">
        <title>The Global Catalogue of Microorganisms (GCM) 10K type strain sequencing project: providing services to taxonomists for standard genome sequencing and annotation.</title>
        <authorList>
            <consortium name="The Broad Institute Genomics Platform"/>
            <consortium name="The Broad Institute Genome Sequencing Center for Infectious Disease"/>
            <person name="Wu L."/>
            <person name="Ma J."/>
        </authorList>
    </citation>
    <scope>NUCLEOTIDE SEQUENCE [LARGE SCALE GENOMIC DNA]</scope>
    <source>
        <strain evidence="2">CECT 7131</strain>
    </source>
</reference>
<name>A0ABT8A3V1_9PROT</name>
<dbReference type="RefSeq" id="WP_290316212.1">
    <property type="nucleotide sequence ID" value="NZ_JAUFPN010000090.1"/>
</dbReference>
<sequence length="368" mass="39876">MEVTIASDVDNARRMLRFSGSVIDVDAAMVGTEISLLIGGEAAATFSLAPDRVAADGRMPLDPVEIESGRLLRLQDLRVDVVDTYGRALQRHVAVSLTGDVFRALALDTPEAFHELIQLHHSRFTSPVLLELGAWAAVLRFPEDFVVRNAGLVVLAHRILERPFETLEPADLGRANDIVRMALEDIVLGEALIAEGGEAPDWRHVRWTVSLATVAGYLALLNNRYTDAATLFAVHARQVPNVRFAKVSALNLVLGCFTHGLLMSAFGMREEARDSFSTGLEAVKPVVAAQNLFENVWVIGDLINVMAAARQCFIALVRLKLRPFDPAQPVIDPGQQIDTGLLKGPLRAILNAGHAPLLAAHLAACGGR</sequence>
<comment type="caution">
    <text evidence="1">The sequence shown here is derived from an EMBL/GenBank/DDBJ whole genome shotgun (WGS) entry which is preliminary data.</text>
</comment>
<dbReference type="EMBL" id="JAUFPN010000090">
    <property type="protein sequence ID" value="MDN3564414.1"/>
    <property type="molecule type" value="Genomic_DNA"/>
</dbReference>
<evidence type="ECO:0000313" key="2">
    <source>
        <dbReference type="Proteomes" id="UP001529369"/>
    </source>
</evidence>
<keyword evidence="2" id="KW-1185">Reference proteome</keyword>